<evidence type="ECO:0000313" key="2">
    <source>
        <dbReference type="Proteomes" id="UP000070444"/>
    </source>
</evidence>
<dbReference type="EMBL" id="KQ964826">
    <property type="protein sequence ID" value="KXN65721.1"/>
    <property type="molecule type" value="Genomic_DNA"/>
</dbReference>
<reference evidence="1 2" key="1">
    <citation type="journal article" date="2015" name="Genome Biol. Evol.">
        <title>Phylogenomic analyses indicate that early fungi evolved digesting cell walls of algal ancestors of land plants.</title>
        <authorList>
            <person name="Chang Y."/>
            <person name="Wang S."/>
            <person name="Sekimoto S."/>
            <person name="Aerts A.L."/>
            <person name="Choi C."/>
            <person name="Clum A."/>
            <person name="LaButti K.M."/>
            <person name="Lindquist E.A."/>
            <person name="Yee Ngan C."/>
            <person name="Ohm R.A."/>
            <person name="Salamov A.A."/>
            <person name="Grigoriev I.V."/>
            <person name="Spatafora J.W."/>
            <person name="Berbee M.L."/>
        </authorList>
    </citation>
    <scope>NUCLEOTIDE SEQUENCE [LARGE SCALE GENOMIC DNA]</scope>
    <source>
        <strain evidence="1 2">NRRL 28638</strain>
    </source>
</reference>
<name>A0A137NSM9_CONC2</name>
<gene>
    <name evidence="1" type="ORF">CONCODRAFT_12612</name>
</gene>
<evidence type="ECO:0000313" key="1">
    <source>
        <dbReference type="EMBL" id="KXN65721.1"/>
    </source>
</evidence>
<protein>
    <submittedName>
        <fullName evidence="1">Uncharacterized protein</fullName>
    </submittedName>
</protein>
<proteinExistence type="predicted"/>
<organism evidence="1 2">
    <name type="scientific">Conidiobolus coronatus (strain ATCC 28846 / CBS 209.66 / NRRL 28638)</name>
    <name type="common">Delacroixia coronata</name>
    <dbReference type="NCBI Taxonomy" id="796925"/>
    <lineage>
        <taxon>Eukaryota</taxon>
        <taxon>Fungi</taxon>
        <taxon>Fungi incertae sedis</taxon>
        <taxon>Zoopagomycota</taxon>
        <taxon>Entomophthoromycotina</taxon>
        <taxon>Entomophthoromycetes</taxon>
        <taxon>Entomophthorales</taxon>
        <taxon>Ancylistaceae</taxon>
        <taxon>Conidiobolus</taxon>
    </lineage>
</organism>
<sequence>MADRHNGAPMLYPKSFPQIWTNQLIGALVRSPPPYHKFSGYWKQALKAIHRLKPNFPIPYIPIIDWDLYPVIHKFSLLTSSLHPLPVDSTPPIAYYLRQTLPSTTINWKNIHSLPLTPSVISILWRFLTGALQKINIANQMTLRNSTHGDAEIASPFYAPSPNSPPCISIPTTAVVKETITMLNQGRLKAT</sequence>
<keyword evidence="2" id="KW-1185">Reference proteome</keyword>
<dbReference type="Proteomes" id="UP000070444">
    <property type="component" value="Unassembled WGS sequence"/>
</dbReference>
<dbReference type="AlphaFoldDB" id="A0A137NSM9"/>
<accession>A0A137NSM9</accession>